<name>A0A9P6A629_PLEER</name>
<feature type="region of interest" description="Disordered" evidence="1">
    <location>
        <begin position="19"/>
        <end position="70"/>
    </location>
</feature>
<reference evidence="2" key="1">
    <citation type="submission" date="2020-11" db="EMBL/GenBank/DDBJ databases">
        <authorList>
            <consortium name="DOE Joint Genome Institute"/>
            <person name="Ahrendt S."/>
            <person name="Riley R."/>
            <person name="Andreopoulos W."/>
            <person name="Labutti K."/>
            <person name="Pangilinan J."/>
            <person name="Ruiz-Duenas F.J."/>
            <person name="Barrasa J.M."/>
            <person name="Sanchez-Garcia M."/>
            <person name="Camarero S."/>
            <person name="Miyauchi S."/>
            <person name="Serrano A."/>
            <person name="Linde D."/>
            <person name="Babiker R."/>
            <person name="Drula E."/>
            <person name="Ayuso-Fernandez I."/>
            <person name="Pacheco R."/>
            <person name="Padilla G."/>
            <person name="Ferreira P."/>
            <person name="Barriuso J."/>
            <person name="Kellner H."/>
            <person name="Castanera R."/>
            <person name="Alfaro M."/>
            <person name="Ramirez L."/>
            <person name="Pisabarro A.G."/>
            <person name="Kuo A."/>
            <person name="Tritt A."/>
            <person name="Lipzen A."/>
            <person name="He G."/>
            <person name="Yan M."/>
            <person name="Ng V."/>
            <person name="Cullen D."/>
            <person name="Martin F."/>
            <person name="Rosso M.-N."/>
            <person name="Henrissat B."/>
            <person name="Hibbett D."/>
            <person name="Martinez A.T."/>
            <person name="Grigoriev I.V."/>
        </authorList>
    </citation>
    <scope>NUCLEOTIDE SEQUENCE</scope>
    <source>
        <strain evidence="2">ATCC 90797</strain>
    </source>
</reference>
<evidence type="ECO:0000256" key="1">
    <source>
        <dbReference type="SAM" id="MobiDB-lite"/>
    </source>
</evidence>
<evidence type="ECO:0000313" key="3">
    <source>
        <dbReference type="Proteomes" id="UP000807025"/>
    </source>
</evidence>
<protein>
    <submittedName>
        <fullName evidence="2">Uncharacterized protein</fullName>
    </submittedName>
</protein>
<sequence>MNLLLPLTTIMLRHWKDSWKGRTQPPDSLNEDDSILGSNAQSGLASSSARFTMPGGAAANPPAGALHTPAFAAPPLEESENAEGLRPAKRRKLSLTEEADSPAGSISQRLPEIHGNVAEQSAHLHHFPVSDHINYIIEQARRENTIGALPTQRASYELITQFAEWTIQSTDRPALLVVESTLCVKSIALALRSCGIVTEEHSSPPNARTLTSGAVHIVEVTVSRSIFRSQQQFTVEPT</sequence>
<dbReference type="EMBL" id="MU154537">
    <property type="protein sequence ID" value="KAF9498434.1"/>
    <property type="molecule type" value="Genomic_DNA"/>
</dbReference>
<dbReference type="AlphaFoldDB" id="A0A9P6A629"/>
<feature type="compositionally biased region" description="Polar residues" evidence="1">
    <location>
        <begin position="36"/>
        <end position="50"/>
    </location>
</feature>
<gene>
    <name evidence="2" type="ORF">BDN71DRAFT_375012</name>
</gene>
<keyword evidence="3" id="KW-1185">Reference proteome</keyword>
<accession>A0A9P6A629</accession>
<feature type="compositionally biased region" description="Low complexity" evidence="1">
    <location>
        <begin position="54"/>
        <end position="65"/>
    </location>
</feature>
<evidence type="ECO:0000313" key="2">
    <source>
        <dbReference type="EMBL" id="KAF9498434.1"/>
    </source>
</evidence>
<proteinExistence type="predicted"/>
<organism evidence="2 3">
    <name type="scientific">Pleurotus eryngii</name>
    <name type="common">Boletus of the steppes</name>
    <dbReference type="NCBI Taxonomy" id="5323"/>
    <lineage>
        <taxon>Eukaryota</taxon>
        <taxon>Fungi</taxon>
        <taxon>Dikarya</taxon>
        <taxon>Basidiomycota</taxon>
        <taxon>Agaricomycotina</taxon>
        <taxon>Agaricomycetes</taxon>
        <taxon>Agaricomycetidae</taxon>
        <taxon>Agaricales</taxon>
        <taxon>Pleurotineae</taxon>
        <taxon>Pleurotaceae</taxon>
        <taxon>Pleurotus</taxon>
    </lineage>
</organism>
<comment type="caution">
    <text evidence="2">The sequence shown here is derived from an EMBL/GenBank/DDBJ whole genome shotgun (WGS) entry which is preliminary data.</text>
</comment>
<dbReference type="Proteomes" id="UP000807025">
    <property type="component" value="Unassembled WGS sequence"/>
</dbReference>